<sequence>MAFLSHQIPCWSLKSNCSSVLLLCIFLPESLELSISLSLKWVSSLFFLAFH</sequence>
<protein>
    <submittedName>
        <fullName evidence="1">Uncharacterized protein</fullName>
    </submittedName>
</protein>
<dbReference type="EMBL" id="CAMPGE010022396">
    <property type="protein sequence ID" value="CAI2380440.1"/>
    <property type="molecule type" value="Genomic_DNA"/>
</dbReference>
<evidence type="ECO:0000313" key="1">
    <source>
        <dbReference type="EMBL" id="CAI2380440.1"/>
    </source>
</evidence>
<dbReference type="AlphaFoldDB" id="A0AAD1XYH0"/>
<name>A0AAD1XYH0_EUPCR</name>
<reference evidence="1" key="1">
    <citation type="submission" date="2023-07" db="EMBL/GenBank/DDBJ databases">
        <authorList>
            <consortium name="AG Swart"/>
            <person name="Singh M."/>
            <person name="Singh A."/>
            <person name="Seah K."/>
            <person name="Emmerich C."/>
        </authorList>
    </citation>
    <scope>NUCLEOTIDE SEQUENCE</scope>
    <source>
        <strain evidence="1">DP1</strain>
    </source>
</reference>
<comment type="caution">
    <text evidence="1">The sequence shown here is derived from an EMBL/GenBank/DDBJ whole genome shotgun (WGS) entry which is preliminary data.</text>
</comment>
<organism evidence="1 2">
    <name type="scientific">Euplotes crassus</name>
    <dbReference type="NCBI Taxonomy" id="5936"/>
    <lineage>
        <taxon>Eukaryota</taxon>
        <taxon>Sar</taxon>
        <taxon>Alveolata</taxon>
        <taxon>Ciliophora</taxon>
        <taxon>Intramacronucleata</taxon>
        <taxon>Spirotrichea</taxon>
        <taxon>Hypotrichia</taxon>
        <taxon>Euplotida</taxon>
        <taxon>Euplotidae</taxon>
        <taxon>Moneuplotes</taxon>
    </lineage>
</organism>
<accession>A0AAD1XYH0</accession>
<dbReference type="Proteomes" id="UP001295684">
    <property type="component" value="Unassembled WGS sequence"/>
</dbReference>
<gene>
    <name evidence="1" type="ORF">ECRASSUSDP1_LOCUS21874</name>
</gene>
<evidence type="ECO:0000313" key="2">
    <source>
        <dbReference type="Proteomes" id="UP001295684"/>
    </source>
</evidence>
<keyword evidence="2" id="KW-1185">Reference proteome</keyword>
<proteinExistence type="predicted"/>